<evidence type="ECO:0000256" key="1">
    <source>
        <dbReference type="ARBA" id="ARBA00004448"/>
    </source>
</evidence>
<feature type="transmembrane region" description="Helical" evidence="15">
    <location>
        <begin position="277"/>
        <end position="302"/>
    </location>
</feature>
<keyword evidence="5" id="KW-0479">Metal-binding</keyword>
<evidence type="ECO:0000256" key="2">
    <source>
        <dbReference type="ARBA" id="ARBA00006375"/>
    </source>
</evidence>
<dbReference type="SUPFAM" id="SSF103506">
    <property type="entry name" value="Mitochondrial carrier"/>
    <property type="match status" value="1"/>
</dbReference>
<keyword evidence="17" id="KW-1185">Reference proteome</keyword>
<proteinExistence type="inferred from homology"/>
<protein>
    <recommendedName>
        <fullName evidence="18">Mitochondrial carrier protein</fullName>
    </recommendedName>
</protein>
<evidence type="ECO:0000256" key="9">
    <source>
        <dbReference type="ARBA" id="ARBA00022989"/>
    </source>
</evidence>
<dbReference type="AlphaFoldDB" id="A0AB34JF92"/>
<keyword evidence="3 13" id="KW-0813">Transport</keyword>
<evidence type="ECO:0000256" key="13">
    <source>
        <dbReference type="RuleBase" id="RU000488"/>
    </source>
</evidence>
<evidence type="ECO:0000256" key="5">
    <source>
        <dbReference type="ARBA" id="ARBA00022723"/>
    </source>
</evidence>
<dbReference type="PANTHER" id="PTHR24089">
    <property type="entry name" value="SOLUTE CARRIER FAMILY 25"/>
    <property type="match status" value="1"/>
</dbReference>
<dbReference type="InterPro" id="IPR018108">
    <property type="entry name" value="MCP_transmembrane"/>
</dbReference>
<organism evidence="16 17">
    <name type="scientific">Prymnesium parvum</name>
    <name type="common">Toxic golden alga</name>
    <dbReference type="NCBI Taxonomy" id="97485"/>
    <lineage>
        <taxon>Eukaryota</taxon>
        <taxon>Haptista</taxon>
        <taxon>Haptophyta</taxon>
        <taxon>Prymnesiophyceae</taxon>
        <taxon>Prymnesiales</taxon>
        <taxon>Prymnesiaceae</taxon>
        <taxon>Prymnesium</taxon>
    </lineage>
</organism>
<dbReference type="GO" id="GO:0046872">
    <property type="term" value="F:metal ion binding"/>
    <property type="evidence" value="ECO:0007669"/>
    <property type="project" value="UniProtKB-KW"/>
</dbReference>
<evidence type="ECO:0000256" key="7">
    <source>
        <dbReference type="ARBA" id="ARBA00022792"/>
    </source>
</evidence>
<feature type="transmembrane region" description="Helical" evidence="15">
    <location>
        <begin position="337"/>
        <end position="360"/>
    </location>
</feature>
<evidence type="ECO:0000256" key="15">
    <source>
        <dbReference type="SAM" id="Phobius"/>
    </source>
</evidence>
<dbReference type="Gene3D" id="1.50.40.10">
    <property type="entry name" value="Mitochondrial carrier domain"/>
    <property type="match status" value="1"/>
</dbReference>
<keyword evidence="8" id="KW-0106">Calcium</keyword>
<dbReference type="InterPro" id="IPR023395">
    <property type="entry name" value="MCP_dom_sf"/>
</dbReference>
<gene>
    <name evidence="16" type="ORF">AB1Y20_022808</name>
</gene>
<dbReference type="EMBL" id="JBGBPQ010000009">
    <property type="protein sequence ID" value="KAL1519279.1"/>
    <property type="molecule type" value="Genomic_DNA"/>
</dbReference>
<accession>A0AB34JF92</accession>
<feature type="repeat" description="Solcar" evidence="12">
    <location>
        <begin position="183"/>
        <end position="268"/>
    </location>
</feature>
<keyword evidence="6" id="KW-0677">Repeat</keyword>
<name>A0AB34JF92_PRYPA</name>
<comment type="caution">
    <text evidence="16">The sequence shown here is derived from an EMBL/GenBank/DDBJ whole genome shotgun (WGS) entry which is preliminary data.</text>
</comment>
<keyword evidence="7" id="KW-0999">Mitochondrion inner membrane</keyword>
<dbReference type="GO" id="GO:0005743">
    <property type="term" value="C:mitochondrial inner membrane"/>
    <property type="evidence" value="ECO:0007669"/>
    <property type="project" value="UniProtKB-SubCell"/>
</dbReference>
<evidence type="ECO:0000256" key="3">
    <source>
        <dbReference type="ARBA" id="ARBA00022448"/>
    </source>
</evidence>
<reference evidence="16 17" key="1">
    <citation type="journal article" date="2024" name="Science">
        <title>Giant polyketide synthase enzymes in the biosynthesis of giant marine polyether toxins.</title>
        <authorList>
            <person name="Fallon T.R."/>
            <person name="Shende V.V."/>
            <person name="Wierzbicki I.H."/>
            <person name="Pendleton A.L."/>
            <person name="Watervoot N.F."/>
            <person name="Auber R.P."/>
            <person name="Gonzalez D.J."/>
            <person name="Wisecaver J.H."/>
            <person name="Moore B.S."/>
        </authorList>
    </citation>
    <scope>NUCLEOTIDE SEQUENCE [LARGE SCALE GENOMIC DNA]</scope>
    <source>
        <strain evidence="16 17">12B1</strain>
    </source>
</reference>
<keyword evidence="4 12" id="KW-0812">Transmembrane</keyword>
<feature type="region of interest" description="Disordered" evidence="14">
    <location>
        <begin position="1"/>
        <end position="71"/>
    </location>
</feature>
<keyword evidence="11 12" id="KW-0472">Membrane</keyword>
<evidence type="ECO:0000256" key="6">
    <source>
        <dbReference type="ARBA" id="ARBA00022737"/>
    </source>
</evidence>
<evidence type="ECO:0000313" key="16">
    <source>
        <dbReference type="EMBL" id="KAL1519279.1"/>
    </source>
</evidence>
<comment type="similarity">
    <text evidence="2 13">Belongs to the mitochondrial carrier (TC 2.A.29) family.</text>
</comment>
<evidence type="ECO:0000313" key="17">
    <source>
        <dbReference type="Proteomes" id="UP001515480"/>
    </source>
</evidence>
<comment type="subcellular location">
    <subcellularLocation>
        <location evidence="1">Mitochondrion inner membrane</location>
        <topology evidence="1">Multi-pass membrane protein</topology>
    </subcellularLocation>
</comment>
<evidence type="ECO:0000256" key="14">
    <source>
        <dbReference type="SAM" id="MobiDB-lite"/>
    </source>
</evidence>
<dbReference type="Pfam" id="PF00153">
    <property type="entry name" value="Mito_carr"/>
    <property type="match status" value="3"/>
</dbReference>
<feature type="repeat" description="Solcar" evidence="12">
    <location>
        <begin position="277"/>
        <end position="366"/>
    </location>
</feature>
<dbReference type="GO" id="GO:0055085">
    <property type="term" value="P:transmembrane transport"/>
    <property type="evidence" value="ECO:0007669"/>
    <property type="project" value="InterPro"/>
</dbReference>
<feature type="compositionally biased region" description="Low complexity" evidence="14">
    <location>
        <begin position="39"/>
        <end position="59"/>
    </location>
</feature>
<dbReference type="PRINTS" id="PR00926">
    <property type="entry name" value="MITOCARRIER"/>
</dbReference>
<keyword evidence="10" id="KW-0496">Mitochondrion</keyword>
<feature type="repeat" description="Solcar" evidence="12">
    <location>
        <begin position="90"/>
        <end position="175"/>
    </location>
</feature>
<dbReference type="FunFam" id="1.50.40.10:FF:000016">
    <property type="entry name" value="Solute carrier family 25 member 23"/>
    <property type="match status" value="1"/>
</dbReference>
<evidence type="ECO:0000256" key="8">
    <source>
        <dbReference type="ARBA" id="ARBA00022837"/>
    </source>
</evidence>
<evidence type="ECO:0000256" key="4">
    <source>
        <dbReference type="ARBA" id="ARBA00022692"/>
    </source>
</evidence>
<feature type="transmembrane region" description="Helical" evidence="15">
    <location>
        <begin position="243"/>
        <end position="265"/>
    </location>
</feature>
<dbReference type="Proteomes" id="UP001515480">
    <property type="component" value="Unassembled WGS sequence"/>
</dbReference>
<evidence type="ECO:0008006" key="18">
    <source>
        <dbReference type="Google" id="ProtNLM"/>
    </source>
</evidence>
<keyword evidence="9 15" id="KW-1133">Transmembrane helix</keyword>
<evidence type="ECO:0000256" key="12">
    <source>
        <dbReference type="PROSITE-ProRule" id="PRU00282"/>
    </source>
</evidence>
<dbReference type="PROSITE" id="PS50920">
    <property type="entry name" value="SOLCAR"/>
    <property type="match status" value="3"/>
</dbReference>
<evidence type="ECO:0000256" key="11">
    <source>
        <dbReference type="ARBA" id="ARBA00023136"/>
    </source>
</evidence>
<dbReference type="InterPro" id="IPR002067">
    <property type="entry name" value="MCP"/>
</dbReference>
<sequence length="374" mass="39062">MGTHADPLPTDALRRPRELLCAAPLKQTLRRAPSPPEPHAAAPSLPAPHAAAPHAAGGAQQHDRISRSDAAAASPPLIAAASPPLVAAASPPLVVFASGSIAGLVSRTLTAPLDRLKTIDQVAGDTSSAGVAERLRRIYRAGGLTSLMQGNSANAFKSMPEFGVKFWCNEQMRVALCRDGAPPSACERLACGAVAGAASCVCIYPLEVAKTRMSVAEPSLYRGVTHCVLQTVRHEGLRGLTRGLGASLIGIIPFSAIDLALFNAMKDSVATRTAAEPSALAVLCCGAISSIVAQLATYPLALARTRMQASGMPGHPREYSSIVHCCKSSYKRGGIRALYSGIFPNILKAVPSISISYVIFEQMKQRLTTLTVAS</sequence>
<evidence type="ECO:0000256" key="10">
    <source>
        <dbReference type="ARBA" id="ARBA00023128"/>
    </source>
</evidence>